<keyword evidence="3" id="KW-1185">Reference proteome</keyword>
<protein>
    <submittedName>
        <fullName evidence="2">Uncharacterized protein</fullName>
    </submittedName>
</protein>
<proteinExistence type="predicted"/>
<evidence type="ECO:0000313" key="2">
    <source>
        <dbReference type="EMBL" id="PWH05184.1"/>
    </source>
</evidence>
<feature type="transmembrane region" description="Helical" evidence="1">
    <location>
        <begin position="132"/>
        <end position="149"/>
    </location>
</feature>
<keyword evidence="1" id="KW-1133">Transmembrane helix</keyword>
<dbReference type="EMBL" id="QFKX01000006">
    <property type="protein sequence ID" value="PWH05184.1"/>
    <property type="molecule type" value="Genomic_DNA"/>
</dbReference>
<comment type="caution">
    <text evidence="2">The sequence shown here is derived from an EMBL/GenBank/DDBJ whole genome shotgun (WGS) entry which is preliminary data.</text>
</comment>
<reference evidence="2 3" key="1">
    <citation type="submission" date="2018-05" db="EMBL/GenBank/DDBJ databases">
        <title>Brachybacterium sp. M1HQ-2T, whole genome shotgun sequence.</title>
        <authorList>
            <person name="Tuo L."/>
        </authorList>
    </citation>
    <scope>NUCLEOTIDE SEQUENCE [LARGE SCALE GENOMIC DNA]</scope>
    <source>
        <strain evidence="2 3">M1HQ-2</strain>
    </source>
</reference>
<dbReference type="AlphaFoldDB" id="A0A2U2RH55"/>
<gene>
    <name evidence="2" type="ORF">DEO23_13975</name>
</gene>
<feature type="transmembrane region" description="Helical" evidence="1">
    <location>
        <begin position="98"/>
        <end position="120"/>
    </location>
</feature>
<feature type="transmembrane region" description="Helical" evidence="1">
    <location>
        <begin position="68"/>
        <end position="86"/>
    </location>
</feature>
<accession>A0A2U2RH55</accession>
<keyword evidence="1" id="KW-0472">Membrane</keyword>
<keyword evidence="1" id="KW-0812">Transmembrane</keyword>
<sequence length="165" mass="17807">MVGVSREVTDTGSIESPVGVIGHVLARNRTWALRYMGGKGLAIALIGLSWIVQPSAGRAAGIEWMDLIQPWMIGGVWMLAGLWAAVASRTRALALHKVAWFGLIATPAITALYFTVSWVYALLPVDGGSQRGWITAASYVAFSMAYCVARLHLESEEISEAWGDD</sequence>
<feature type="transmembrane region" description="Helical" evidence="1">
    <location>
        <begin position="36"/>
        <end position="56"/>
    </location>
</feature>
<evidence type="ECO:0000313" key="3">
    <source>
        <dbReference type="Proteomes" id="UP000245590"/>
    </source>
</evidence>
<name>A0A2U2RH55_9MICO</name>
<evidence type="ECO:0000256" key="1">
    <source>
        <dbReference type="SAM" id="Phobius"/>
    </source>
</evidence>
<dbReference type="Proteomes" id="UP000245590">
    <property type="component" value="Unassembled WGS sequence"/>
</dbReference>
<organism evidence="2 3">
    <name type="scientific">Brachybacterium endophyticum</name>
    <dbReference type="NCBI Taxonomy" id="2182385"/>
    <lineage>
        <taxon>Bacteria</taxon>
        <taxon>Bacillati</taxon>
        <taxon>Actinomycetota</taxon>
        <taxon>Actinomycetes</taxon>
        <taxon>Micrococcales</taxon>
        <taxon>Dermabacteraceae</taxon>
        <taxon>Brachybacterium</taxon>
    </lineage>
</organism>